<protein>
    <recommendedName>
        <fullName evidence="2">DUF1570 domain-containing protein</fullName>
    </recommendedName>
</protein>
<name>A0A5C6AH67_9BACT</name>
<dbReference type="Pfam" id="PF07607">
    <property type="entry name" value="DUF1570"/>
    <property type="match status" value="1"/>
</dbReference>
<evidence type="ECO:0000256" key="1">
    <source>
        <dbReference type="SAM" id="SignalP"/>
    </source>
</evidence>
<feature type="signal peptide" evidence="1">
    <location>
        <begin position="1"/>
        <end position="20"/>
    </location>
</feature>
<dbReference type="OrthoDB" id="291356at2"/>
<feature type="chain" id="PRO_5022744154" description="DUF1570 domain-containing protein" evidence="1">
    <location>
        <begin position="21"/>
        <end position="356"/>
    </location>
</feature>
<keyword evidence="1" id="KW-0732">Signal</keyword>
<feature type="domain" description="DUF1570" evidence="2">
    <location>
        <begin position="197"/>
        <end position="318"/>
    </location>
</feature>
<dbReference type="AlphaFoldDB" id="A0A5C6AH67"/>
<comment type="caution">
    <text evidence="3">The sequence shown here is derived from an EMBL/GenBank/DDBJ whole genome shotgun (WGS) entry which is preliminary data.</text>
</comment>
<gene>
    <name evidence="3" type="ORF">Pla108_02710</name>
</gene>
<dbReference type="InterPro" id="IPR011464">
    <property type="entry name" value="DUF1570"/>
</dbReference>
<reference evidence="3 4" key="1">
    <citation type="submission" date="2019-02" db="EMBL/GenBank/DDBJ databases">
        <title>Deep-cultivation of Planctomycetes and their phenomic and genomic characterization uncovers novel biology.</title>
        <authorList>
            <person name="Wiegand S."/>
            <person name="Jogler M."/>
            <person name="Boedeker C."/>
            <person name="Pinto D."/>
            <person name="Vollmers J."/>
            <person name="Rivas-Marin E."/>
            <person name="Kohn T."/>
            <person name="Peeters S.H."/>
            <person name="Heuer A."/>
            <person name="Rast P."/>
            <person name="Oberbeckmann S."/>
            <person name="Bunk B."/>
            <person name="Jeske O."/>
            <person name="Meyerdierks A."/>
            <person name="Storesund J.E."/>
            <person name="Kallscheuer N."/>
            <person name="Luecker S."/>
            <person name="Lage O.M."/>
            <person name="Pohl T."/>
            <person name="Merkel B.J."/>
            <person name="Hornburger P."/>
            <person name="Mueller R.-W."/>
            <person name="Bruemmer F."/>
            <person name="Labrenz M."/>
            <person name="Spormann A.M."/>
            <person name="Op Den Camp H."/>
            <person name="Overmann J."/>
            <person name="Amann R."/>
            <person name="Jetten M.S.M."/>
            <person name="Mascher T."/>
            <person name="Medema M.H."/>
            <person name="Devos D.P."/>
            <person name="Kaster A.-K."/>
            <person name="Ovreas L."/>
            <person name="Rohde M."/>
            <person name="Galperin M.Y."/>
            <person name="Jogler C."/>
        </authorList>
    </citation>
    <scope>NUCLEOTIDE SEQUENCE [LARGE SCALE GENOMIC DNA]</scope>
    <source>
        <strain evidence="3 4">Pla108</strain>
    </source>
</reference>
<evidence type="ECO:0000259" key="2">
    <source>
        <dbReference type="Pfam" id="PF07607"/>
    </source>
</evidence>
<accession>A0A5C6AH67</accession>
<dbReference type="EMBL" id="SJPR01000001">
    <property type="protein sequence ID" value="TWT99334.1"/>
    <property type="molecule type" value="Genomic_DNA"/>
</dbReference>
<evidence type="ECO:0000313" key="4">
    <source>
        <dbReference type="Proteomes" id="UP000317421"/>
    </source>
</evidence>
<dbReference type="Proteomes" id="UP000317421">
    <property type="component" value="Unassembled WGS sequence"/>
</dbReference>
<proteinExistence type="predicted"/>
<evidence type="ECO:0000313" key="3">
    <source>
        <dbReference type="EMBL" id="TWT99334.1"/>
    </source>
</evidence>
<sequence length="356" mass="39981" precursor="true">MSWVRLLLLLAALGAGPAGAADFMFEAVVGGTLLEGRPLAWTDATMTLLSRDGQLHEFPPSQAKSARRTAPHFRGYAVEEMRQRLYKEFGSRFDYASTGHYLVAHPRGERGVWADRFEALYRSFVRYFRVRNFSLEDPPYPLVAVVFGNRSEYERYVSGSSSGAPTGALGHYEPRTNRVYLYDQSTAGGDDRWDETAATVVHEATHQTAYNVGVHTRFAAGPRWVSEGLATMFEARGIHDAQSYDRGDSRVNRGRLLDFQSDVLPSQPLGSIETFIASDQSFQRLPILAYAEAWALTFFLSETRPLEYAEYLTVTAGRPLFSEYPAAERVADFRRVFGSDLKLLDAHFLSFVKGLR</sequence>
<organism evidence="3 4">
    <name type="scientific">Botrimarina colliarenosi</name>
    <dbReference type="NCBI Taxonomy" id="2528001"/>
    <lineage>
        <taxon>Bacteria</taxon>
        <taxon>Pseudomonadati</taxon>
        <taxon>Planctomycetota</taxon>
        <taxon>Planctomycetia</taxon>
        <taxon>Pirellulales</taxon>
        <taxon>Lacipirellulaceae</taxon>
        <taxon>Botrimarina</taxon>
    </lineage>
</organism>
<keyword evidence="4" id="KW-1185">Reference proteome</keyword>